<comment type="caution">
    <text evidence="1">The sequence shown here is derived from an EMBL/GenBank/DDBJ whole genome shotgun (WGS) entry which is preliminary data.</text>
</comment>
<gene>
    <name evidence="1" type="ORF">LSAT_V11C100011540</name>
</gene>
<organism evidence="1 2">
    <name type="scientific">Lactuca sativa</name>
    <name type="common">Garden lettuce</name>
    <dbReference type="NCBI Taxonomy" id="4236"/>
    <lineage>
        <taxon>Eukaryota</taxon>
        <taxon>Viridiplantae</taxon>
        <taxon>Streptophyta</taxon>
        <taxon>Embryophyta</taxon>
        <taxon>Tracheophyta</taxon>
        <taxon>Spermatophyta</taxon>
        <taxon>Magnoliopsida</taxon>
        <taxon>eudicotyledons</taxon>
        <taxon>Gunneridae</taxon>
        <taxon>Pentapetalae</taxon>
        <taxon>asterids</taxon>
        <taxon>campanulids</taxon>
        <taxon>Asterales</taxon>
        <taxon>Asteraceae</taxon>
        <taxon>Cichorioideae</taxon>
        <taxon>Cichorieae</taxon>
        <taxon>Lactucinae</taxon>
        <taxon>Lactuca</taxon>
    </lineage>
</organism>
<dbReference type="EMBL" id="NBSK02000001">
    <property type="protein sequence ID" value="KAJ0226135.1"/>
    <property type="molecule type" value="Genomic_DNA"/>
</dbReference>
<evidence type="ECO:0000313" key="2">
    <source>
        <dbReference type="Proteomes" id="UP000235145"/>
    </source>
</evidence>
<sequence length="82" mass="9679">MAWKKKVLRPLQLFKMLLIGLRRSLRKWWMPFLRWIVGLQGSSAGESWLDMIRITFDEGTSSHRFGSRQLEALSLECDIELL</sequence>
<accession>A0A9R1XST3</accession>
<dbReference type="AlphaFoldDB" id="A0A9R1XST3"/>
<dbReference type="Proteomes" id="UP000235145">
    <property type="component" value="Unassembled WGS sequence"/>
</dbReference>
<evidence type="ECO:0000313" key="1">
    <source>
        <dbReference type="EMBL" id="KAJ0226135.1"/>
    </source>
</evidence>
<name>A0A9R1XST3_LACSA</name>
<keyword evidence="2" id="KW-1185">Reference proteome</keyword>
<protein>
    <submittedName>
        <fullName evidence="1">Uncharacterized protein</fullName>
    </submittedName>
</protein>
<proteinExistence type="predicted"/>
<reference evidence="1 2" key="1">
    <citation type="journal article" date="2017" name="Nat. Commun.">
        <title>Genome assembly with in vitro proximity ligation data and whole-genome triplication in lettuce.</title>
        <authorList>
            <person name="Reyes-Chin-Wo S."/>
            <person name="Wang Z."/>
            <person name="Yang X."/>
            <person name="Kozik A."/>
            <person name="Arikit S."/>
            <person name="Song C."/>
            <person name="Xia L."/>
            <person name="Froenicke L."/>
            <person name="Lavelle D.O."/>
            <person name="Truco M.J."/>
            <person name="Xia R."/>
            <person name="Zhu S."/>
            <person name="Xu C."/>
            <person name="Xu H."/>
            <person name="Xu X."/>
            <person name="Cox K."/>
            <person name="Korf I."/>
            <person name="Meyers B.C."/>
            <person name="Michelmore R.W."/>
        </authorList>
    </citation>
    <scope>NUCLEOTIDE SEQUENCE [LARGE SCALE GENOMIC DNA]</scope>
    <source>
        <strain evidence="2">cv. Salinas</strain>
        <tissue evidence="1">Seedlings</tissue>
    </source>
</reference>